<dbReference type="Gene3D" id="2.170.210.10">
    <property type="entry name" value="DNA double-strand break repair and VJ recombination XRCC4, N-terminal"/>
    <property type="match status" value="1"/>
</dbReference>
<evidence type="ECO:0000256" key="4">
    <source>
        <dbReference type="ARBA" id="ARBA00023242"/>
    </source>
</evidence>
<evidence type="ECO:0000313" key="6">
    <source>
        <dbReference type="EMBL" id="KAL0183379.1"/>
    </source>
</evidence>
<name>A0ABD0QAU4_CIRMR</name>
<comment type="caution">
    <text evidence="6">The sequence shown here is derived from an EMBL/GenBank/DDBJ whole genome shotgun (WGS) entry which is preliminary data.</text>
</comment>
<keyword evidence="3" id="KW-0234">DNA repair</keyword>
<feature type="non-terminal residue" evidence="6">
    <location>
        <position position="64"/>
    </location>
</feature>
<dbReference type="AlphaFoldDB" id="A0ABD0QAU4"/>
<dbReference type="GO" id="GO:0006303">
    <property type="term" value="P:double-strand break repair via nonhomologous end joining"/>
    <property type="evidence" value="ECO:0007669"/>
    <property type="project" value="UniProtKB-ARBA"/>
</dbReference>
<dbReference type="GO" id="GO:0005634">
    <property type="term" value="C:nucleus"/>
    <property type="evidence" value="ECO:0007669"/>
    <property type="project" value="UniProtKB-SubCell"/>
</dbReference>
<reference evidence="6 7" key="1">
    <citation type="submission" date="2024-05" db="EMBL/GenBank/DDBJ databases">
        <title>Genome sequencing and assembly of Indian major carp, Cirrhinus mrigala (Hamilton, 1822).</title>
        <authorList>
            <person name="Mohindra V."/>
            <person name="Chowdhury L.M."/>
            <person name="Lal K."/>
            <person name="Jena J.K."/>
        </authorList>
    </citation>
    <scope>NUCLEOTIDE SEQUENCE [LARGE SCALE GENOMIC DNA]</scope>
    <source>
        <strain evidence="6">CM1030</strain>
        <tissue evidence="6">Blood</tissue>
    </source>
</reference>
<proteinExistence type="predicted"/>
<keyword evidence="4" id="KW-0539">Nucleus</keyword>
<feature type="domain" description="XRCC4 N-terminal" evidence="5">
    <location>
        <begin position="1"/>
        <end position="63"/>
    </location>
</feature>
<keyword evidence="7" id="KW-1185">Reference proteome</keyword>
<dbReference type="InterPro" id="IPR038051">
    <property type="entry name" value="XRCC4-like_N_sf"/>
</dbReference>
<sequence length="64" mass="7274">SEEDVSREAQEIEMERERYVGDLHLALTGEGPAAEGEYSFHLTPERPGRPLLQLSYEKVQNDIS</sequence>
<evidence type="ECO:0000256" key="1">
    <source>
        <dbReference type="ARBA" id="ARBA00004123"/>
    </source>
</evidence>
<organism evidence="6 7">
    <name type="scientific">Cirrhinus mrigala</name>
    <name type="common">Mrigala</name>
    <dbReference type="NCBI Taxonomy" id="683832"/>
    <lineage>
        <taxon>Eukaryota</taxon>
        <taxon>Metazoa</taxon>
        <taxon>Chordata</taxon>
        <taxon>Craniata</taxon>
        <taxon>Vertebrata</taxon>
        <taxon>Euteleostomi</taxon>
        <taxon>Actinopterygii</taxon>
        <taxon>Neopterygii</taxon>
        <taxon>Teleostei</taxon>
        <taxon>Ostariophysi</taxon>
        <taxon>Cypriniformes</taxon>
        <taxon>Cyprinidae</taxon>
        <taxon>Labeoninae</taxon>
        <taxon>Labeonini</taxon>
        <taxon>Cirrhinus</taxon>
    </lineage>
</organism>
<protein>
    <recommendedName>
        <fullName evidence="5">XRCC4 N-terminal domain-containing protein</fullName>
    </recommendedName>
</protein>
<evidence type="ECO:0000313" key="7">
    <source>
        <dbReference type="Proteomes" id="UP001529510"/>
    </source>
</evidence>
<dbReference type="EMBL" id="JAMKFB020000010">
    <property type="protein sequence ID" value="KAL0183379.1"/>
    <property type="molecule type" value="Genomic_DNA"/>
</dbReference>
<gene>
    <name evidence="6" type="ORF">M9458_022754</name>
</gene>
<dbReference type="SUPFAM" id="SSF50809">
    <property type="entry name" value="XRCC4, N-terminal domain"/>
    <property type="match status" value="1"/>
</dbReference>
<feature type="non-terminal residue" evidence="6">
    <location>
        <position position="1"/>
    </location>
</feature>
<dbReference type="InterPro" id="IPR053961">
    <property type="entry name" value="XRCC4_N"/>
</dbReference>
<evidence type="ECO:0000256" key="2">
    <source>
        <dbReference type="ARBA" id="ARBA00022763"/>
    </source>
</evidence>
<dbReference type="Proteomes" id="UP001529510">
    <property type="component" value="Unassembled WGS sequence"/>
</dbReference>
<accession>A0ABD0QAU4</accession>
<comment type="subcellular location">
    <subcellularLocation>
        <location evidence="1">Nucleus</location>
    </subcellularLocation>
</comment>
<dbReference type="Pfam" id="PF06632">
    <property type="entry name" value="XRCC4"/>
    <property type="match status" value="1"/>
</dbReference>
<evidence type="ECO:0000256" key="3">
    <source>
        <dbReference type="ARBA" id="ARBA00023204"/>
    </source>
</evidence>
<keyword evidence="2" id="KW-0227">DNA damage</keyword>
<dbReference type="InterPro" id="IPR009089">
    <property type="entry name" value="XRCC4_N_sf"/>
</dbReference>
<evidence type="ECO:0000259" key="5">
    <source>
        <dbReference type="Pfam" id="PF06632"/>
    </source>
</evidence>